<reference evidence="2 3" key="1">
    <citation type="journal article" date="2017" name="Plant Biotechnol. J.">
        <title>A comprehensive draft genome sequence for lupin (Lupinus angustifolius), an emerging health food: insights into plant-microbe interactions and legume evolution.</title>
        <authorList>
            <person name="Hane J.K."/>
            <person name="Ming Y."/>
            <person name="Kamphuis L.G."/>
            <person name="Nelson M.N."/>
            <person name="Garg G."/>
            <person name="Atkins C.A."/>
            <person name="Bayer P.E."/>
            <person name="Bravo A."/>
            <person name="Bringans S."/>
            <person name="Cannon S."/>
            <person name="Edwards D."/>
            <person name="Foley R."/>
            <person name="Gao L.L."/>
            <person name="Harrison M.J."/>
            <person name="Huang W."/>
            <person name="Hurgobin B."/>
            <person name="Li S."/>
            <person name="Liu C.W."/>
            <person name="McGrath A."/>
            <person name="Morahan G."/>
            <person name="Murray J."/>
            <person name="Weller J."/>
            <person name="Jian J."/>
            <person name="Singh K.B."/>
        </authorList>
    </citation>
    <scope>NUCLEOTIDE SEQUENCE [LARGE SCALE GENOMIC DNA]</scope>
    <source>
        <strain evidence="3">cv. Tanjil</strain>
        <tissue evidence="2">Whole plant</tissue>
    </source>
</reference>
<dbReference type="EMBL" id="CM007368">
    <property type="protein sequence ID" value="OIW06324.1"/>
    <property type="molecule type" value="Genomic_DNA"/>
</dbReference>
<feature type="region of interest" description="Disordered" evidence="1">
    <location>
        <begin position="118"/>
        <end position="143"/>
    </location>
</feature>
<dbReference type="AlphaFoldDB" id="A0A1J7H156"/>
<proteinExistence type="predicted"/>
<sequence>MLLALLLTEKDTNNVICYFCSNTYRGGIARLKNHLMGRLGNVKICPECPTEIREELWEIFNKKQHKDAATYQRVVQDVRDILGDSNEERALDEGFEETTQTTSSVVGKVVEELDEEVDEGVDEEIDHGQSEEEAATFECNDSDEEEIEGYVTEFAAVEDDVGEEDDI</sequence>
<dbReference type="PANTHER" id="PTHR46951">
    <property type="entry name" value="BED-TYPE DOMAIN-CONTAINING PROTEIN"/>
    <property type="match status" value="1"/>
</dbReference>
<organism evidence="2 3">
    <name type="scientific">Lupinus angustifolius</name>
    <name type="common">Narrow-leaved blue lupine</name>
    <dbReference type="NCBI Taxonomy" id="3871"/>
    <lineage>
        <taxon>Eukaryota</taxon>
        <taxon>Viridiplantae</taxon>
        <taxon>Streptophyta</taxon>
        <taxon>Embryophyta</taxon>
        <taxon>Tracheophyta</taxon>
        <taxon>Spermatophyta</taxon>
        <taxon>Magnoliopsida</taxon>
        <taxon>eudicotyledons</taxon>
        <taxon>Gunneridae</taxon>
        <taxon>Pentapetalae</taxon>
        <taxon>rosids</taxon>
        <taxon>fabids</taxon>
        <taxon>Fabales</taxon>
        <taxon>Fabaceae</taxon>
        <taxon>Papilionoideae</taxon>
        <taxon>50 kb inversion clade</taxon>
        <taxon>genistoids sensu lato</taxon>
        <taxon>core genistoids</taxon>
        <taxon>Genisteae</taxon>
        <taxon>Lupinus</taxon>
    </lineage>
</organism>
<name>A0A1J7H156_LUPAN</name>
<dbReference type="PANTHER" id="PTHR46951:SF2">
    <property type="entry name" value="BED-TYPE DOMAIN-CONTAINING PROTEIN"/>
    <property type="match status" value="1"/>
</dbReference>
<evidence type="ECO:0000313" key="2">
    <source>
        <dbReference type="EMBL" id="OIW06324.1"/>
    </source>
</evidence>
<evidence type="ECO:0000313" key="3">
    <source>
        <dbReference type="Proteomes" id="UP000188354"/>
    </source>
</evidence>
<dbReference type="Gramene" id="OIW06324">
    <property type="protein sequence ID" value="OIW06324"/>
    <property type="gene ID" value="TanjilG_17698"/>
</dbReference>
<accession>A0A1J7H156</accession>
<evidence type="ECO:0008006" key="4">
    <source>
        <dbReference type="Google" id="ProtNLM"/>
    </source>
</evidence>
<evidence type="ECO:0000256" key="1">
    <source>
        <dbReference type="SAM" id="MobiDB-lite"/>
    </source>
</evidence>
<gene>
    <name evidence="2" type="ORF">TanjilG_17698</name>
</gene>
<dbReference type="OMA" id="ICPECPT"/>
<dbReference type="Proteomes" id="UP000188354">
    <property type="component" value="Chromosome LG08"/>
</dbReference>
<keyword evidence="3" id="KW-1185">Reference proteome</keyword>
<protein>
    <recommendedName>
        <fullName evidence="4">BED-type domain-containing protein</fullName>
    </recommendedName>
</protein>